<accession>A0AAQ3QHP4</accession>
<reference evidence="2 3" key="1">
    <citation type="submission" date="2023-10" db="EMBL/GenBank/DDBJ databases">
        <title>Chromosome-scale genome assembly provides insights into flower coloration mechanisms of Canna indica.</title>
        <authorList>
            <person name="Li C."/>
        </authorList>
    </citation>
    <scope>NUCLEOTIDE SEQUENCE [LARGE SCALE GENOMIC DNA]</scope>
    <source>
        <tissue evidence="2">Flower</tissue>
    </source>
</reference>
<dbReference type="PANTHER" id="PTHR14000:SF6">
    <property type="entry name" value="OS02G0631200 PROTEIN"/>
    <property type="match status" value="1"/>
</dbReference>
<dbReference type="PANTHER" id="PTHR14000">
    <property type="entry name" value="FINGER CCCH DOMAIN PROTEIN, PUTATIVE (DUF3755)-RELATED"/>
    <property type="match status" value="1"/>
</dbReference>
<dbReference type="SUPFAM" id="SSF46689">
    <property type="entry name" value="Homeodomain-like"/>
    <property type="match status" value="1"/>
</dbReference>
<organism evidence="2 3">
    <name type="scientific">Canna indica</name>
    <name type="common">Indian-shot</name>
    <dbReference type="NCBI Taxonomy" id="4628"/>
    <lineage>
        <taxon>Eukaryota</taxon>
        <taxon>Viridiplantae</taxon>
        <taxon>Streptophyta</taxon>
        <taxon>Embryophyta</taxon>
        <taxon>Tracheophyta</taxon>
        <taxon>Spermatophyta</taxon>
        <taxon>Magnoliopsida</taxon>
        <taxon>Liliopsida</taxon>
        <taxon>Zingiberales</taxon>
        <taxon>Cannaceae</taxon>
        <taxon>Canna</taxon>
    </lineage>
</organism>
<dbReference type="Pfam" id="PF12579">
    <property type="entry name" value="DUF3755"/>
    <property type="match status" value="1"/>
</dbReference>
<keyword evidence="3" id="KW-1185">Reference proteome</keyword>
<evidence type="ECO:0000256" key="1">
    <source>
        <dbReference type="SAM" id="MobiDB-lite"/>
    </source>
</evidence>
<dbReference type="Proteomes" id="UP001327560">
    <property type="component" value="Chromosome 6"/>
</dbReference>
<gene>
    <name evidence="2" type="ORF">Cni_G18549</name>
</gene>
<feature type="region of interest" description="Disordered" evidence="1">
    <location>
        <begin position="146"/>
        <end position="180"/>
    </location>
</feature>
<dbReference type="AlphaFoldDB" id="A0AAQ3QHP4"/>
<dbReference type="InterPro" id="IPR022228">
    <property type="entry name" value="DUF3755"/>
</dbReference>
<dbReference type="CDD" id="cd00167">
    <property type="entry name" value="SANT"/>
    <property type="match status" value="1"/>
</dbReference>
<evidence type="ECO:0000313" key="3">
    <source>
        <dbReference type="Proteomes" id="UP001327560"/>
    </source>
</evidence>
<name>A0AAQ3QHP4_9LILI</name>
<dbReference type="EMBL" id="CP136895">
    <property type="protein sequence ID" value="WOL09796.1"/>
    <property type="molecule type" value="Genomic_DNA"/>
</dbReference>
<dbReference type="InterPro" id="IPR009057">
    <property type="entry name" value="Homeodomain-like_sf"/>
</dbReference>
<sequence length="297" mass="32958">MRMAADHNFNFPYGGAFPQPFCDQRVVSFQPGTTNSATGIVPGGMNVSGGVNGSGMMLTGNSSKLNSISSLMSTSNSPRNALLDPVHGLKHRAKFSVDWSNEELELLKQGIVRHASEPTIMKYIKIAAMLPDKTVRDVAMRCRWMTKKENSKRRKPEDSFAGKKIKDRKDKLTDASSMPNMHCNQLDSAASYSYTMHAAPVIDSRTKQLLNDNVKLLHQIAINLEYNEIQNNVDLLYCSKENITAILNSMSGTPGIMSRMPPLPVHIDENLIHCISPCIINAHELGNNHFKEEPGCW</sequence>
<proteinExistence type="predicted"/>
<dbReference type="Gene3D" id="1.10.10.60">
    <property type="entry name" value="Homeodomain-like"/>
    <property type="match status" value="1"/>
</dbReference>
<protein>
    <submittedName>
        <fullName evidence="2">Uncharacterized protein</fullName>
    </submittedName>
</protein>
<dbReference type="InterPro" id="IPR001005">
    <property type="entry name" value="SANT/Myb"/>
</dbReference>
<evidence type="ECO:0000313" key="2">
    <source>
        <dbReference type="EMBL" id="WOL09796.1"/>
    </source>
</evidence>